<dbReference type="Pfam" id="PF18915">
    <property type="entry name" value="DUF5667"/>
    <property type="match status" value="1"/>
</dbReference>
<keyword evidence="1" id="KW-0472">Membrane</keyword>
<keyword evidence="1" id="KW-1133">Transmembrane helix</keyword>
<dbReference type="EMBL" id="METE01000011">
    <property type="protein sequence ID" value="OGB85030.1"/>
    <property type="molecule type" value="Genomic_DNA"/>
</dbReference>
<dbReference type="AlphaFoldDB" id="A0A1F4PN47"/>
<accession>A0A1F4PN47</accession>
<name>A0A1F4PN47_UNCK3</name>
<evidence type="ECO:0000313" key="3">
    <source>
        <dbReference type="EMBL" id="OGB85030.1"/>
    </source>
</evidence>
<sequence length="329" mass="35117">MTSNQFEQLENTLKTLGNRADLSFSKKQVIRDKVFQAIGQVELADAIVEGESKAKALFVSIKSLQKALIPHRLSFSMPVTMVTMLIVFLGSLVTGVAAQGAGPSDTLFWAKKVLEKVEIAFATNPISKAKVTIDIATERLKYLEGSVGEEQTLSKVLRESQVALVSAKAALKKAQENNQNTSGVEELVNRFSALLNDQRTLLTNIEQGGAGDEVKKTVVAIREALKEAEKPVKSDTTTSTSVAAKPVEATVPAESPTLSGRLTTTGRFGTSSGQVVLFVGSKFYQIISAPTALSQLVGSTVMLTGEFAGDQVNILQLSANGIVYGNLPQ</sequence>
<comment type="caution">
    <text evidence="3">The sequence shown here is derived from an EMBL/GenBank/DDBJ whole genome shotgun (WGS) entry which is preliminary data.</text>
</comment>
<organism evidence="3 4">
    <name type="scientific">candidate division Kazan bacterium RIFCSPLOWO2_01_FULL_48_13</name>
    <dbReference type="NCBI Taxonomy" id="1798539"/>
    <lineage>
        <taxon>Bacteria</taxon>
        <taxon>Bacteria division Kazan-3B-28</taxon>
    </lineage>
</organism>
<evidence type="ECO:0000313" key="4">
    <source>
        <dbReference type="Proteomes" id="UP000179010"/>
    </source>
</evidence>
<keyword evidence="1" id="KW-0812">Transmembrane</keyword>
<proteinExistence type="predicted"/>
<gene>
    <name evidence="3" type="ORF">A2994_00225</name>
</gene>
<dbReference type="Proteomes" id="UP000179010">
    <property type="component" value="Unassembled WGS sequence"/>
</dbReference>
<evidence type="ECO:0000259" key="2">
    <source>
        <dbReference type="Pfam" id="PF18915"/>
    </source>
</evidence>
<protein>
    <recommendedName>
        <fullName evidence="2">DUF5667 domain-containing protein</fullName>
    </recommendedName>
</protein>
<feature type="transmembrane region" description="Helical" evidence="1">
    <location>
        <begin position="75"/>
        <end position="98"/>
    </location>
</feature>
<evidence type="ECO:0000256" key="1">
    <source>
        <dbReference type="SAM" id="Phobius"/>
    </source>
</evidence>
<feature type="domain" description="DUF5667" evidence="2">
    <location>
        <begin position="102"/>
        <end position="189"/>
    </location>
</feature>
<reference evidence="3 4" key="1">
    <citation type="journal article" date="2016" name="Nat. Commun.">
        <title>Thousands of microbial genomes shed light on interconnected biogeochemical processes in an aquifer system.</title>
        <authorList>
            <person name="Anantharaman K."/>
            <person name="Brown C.T."/>
            <person name="Hug L.A."/>
            <person name="Sharon I."/>
            <person name="Castelle C.J."/>
            <person name="Probst A.J."/>
            <person name="Thomas B.C."/>
            <person name="Singh A."/>
            <person name="Wilkins M.J."/>
            <person name="Karaoz U."/>
            <person name="Brodie E.L."/>
            <person name="Williams K.H."/>
            <person name="Hubbard S.S."/>
            <person name="Banfield J.F."/>
        </authorList>
    </citation>
    <scope>NUCLEOTIDE SEQUENCE [LARGE SCALE GENOMIC DNA]</scope>
</reference>
<dbReference type="InterPro" id="IPR043725">
    <property type="entry name" value="DUF5667"/>
</dbReference>